<gene>
    <name evidence="1" type="ORF">CHR53_07015</name>
</gene>
<sequence>MHHTQLLFSRIIDANDVAVLSRYNITERDLPTEGDRQVFRFITEYADHNRGQAPSYAEVSAQCPEFIYSPQVGDSYEYLAREIKKHSAQIQFMELVNGKRDEKTGKEVPSPLVTKFEEIGYKDVFKYFEWLKENIDSIIMNTNTSSKVGTDIKKDGEKFLAEYERRKAGESFRVWKSKFPFINEQVGGYVSSNVYTVYGKSGRGKSVITLEEGIEAAMQGANVLIWAMEMGWFEVLVRIYVSISARQGLTTANMNGINLAAGFDSTELRHGKLNEEFEAAFRVFVECLNEDIPGNITVRAVDDDDFNRRDLKALEADILETQADVVIVDPFYYIDYEKNTSKTTGGDAANTSMKLRRLAGKTQTVIFAITQADETAENEDDDGNRELELPQRKDVKKTKQLLEDAYLLIGVDTDYKQGRGLIGLNKGRDGGEGVNAEIIYIPQVGIVKEPEKGKAAVSQFDF</sequence>
<dbReference type="SUPFAM" id="SSF52540">
    <property type="entry name" value="P-loop containing nucleoside triphosphate hydrolases"/>
    <property type="match status" value="1"/>
</dbReference>
<protein>
    <submittedName>
        <fullName evidence="1">DNA helicase</fullName>
    </submittedName>
</protein>
<keyword evidence="2" id="KW-1185">Reference proteome</keyword>
<proteinExistence type="predicted"/>
<dbReference type="OrthoDB" id="2914472at2"/>
<name>A0A3T0HV79_9BACI</name>
<keyword evidence="1" id="KW-0067">ATP-binding</keyword>
<reference evidence="1 2" key="1">
    <citation type="submission" date="2017-07" db="EMBL/GenBank/DDBJ databases">
        <title>The complete genome sequence of Bacillus mesonae strain H20-5, an efficient strain improving plant abiotic stress resistance.</title>
        <authorList>
            <person name="Kim S.Y."/>
            <person name="Song H."/>
            <person name="Sang M.K."/>
            <person name="Weon H.-Y."/>
            <person name="Song J."/>
        </authorList>
    </citation>
    <scope>NUCLEOTIDE SEQUENCE [LARGE SCALE GENOMIC DNA]</scope>
    <source>
        <strain evidence="1 2">H20-5</strain>
    </source>
</reference>
<dbReference type="Gene3D" id="3.40.50.300">
    <property type="entry name" value="P-loop containing nucleotide triphosphate hydrolases"/>
    <property type="match status" value="1"/>
</dbReference>
<dbReference type="RefSeq" id="WP_127485818.1">
    <property type="nucleotide sequence ID" value="NZ_CP022572.1"/>
</dbReference>
<organism evidence="1 2">
    <name type="scientific">Neobacillus mesonae</name>
    <dbReference type="NCBI Taxonomy" id="1193713"/>
    <lineage>
        <taxon>Bacteria</taxon>
        <taxon>Bacillati</taxon>
        <taxon>Bacillota</taxon>
        <taxon>Bacilli</taxon>
        <taxon>Bacillales</taxon>
        <taxon>Bacillaceae</taxon>
        <taxon>Neobacillus</taxon>
    </lineage>
</organism>
<dbReference type="GO" id="GO:0004386">
    <property type="term" value="F:helicase activity"/>
    <property type="evidence" value="ECO:0007669"/>
    <property type="project" value="UniProtKB-KW"/>
</dbReference>
<dbReference type="InterPro" id="IPR027417">
    <property type="entry name" value="P-loop_NTPase"/>
</dbReference>
<dbReference type="AlphaFoldDB" id="A0A3T0HV79"/>
<keyword evidence="1" id="KW-0547">Nucleotide-binding</keyword>
<evidence type="ECO:0000313" key="1">
    <source>
        <dbReference type="EMBL" id="AZU61021.1"/>
    </source>
</evidence>
<dbReference type="KEGG" id="nmk:CHR53_07015"/>
<dbReference type="Proteomes" id="UP000282892">
    <property type="component" value="Chromosome"/>
</dbReference>
<keyword evidence="1" id="KW-0347">Helicase</keyword>
<evidence type="ECO:0000313" key="2">
    <source>
        <dbReference type="Proteomes" id="UP000282892"/>
    </source>
</evidence>
<dbReference type="EMBL" id="CP022572">
    <property type="protein sequence ID" value="AZU61021.1"/>
    <property type="molecule type" value="Genomic_DNA"/>
</dbReference>
<accession>A0A3T0HV79</accession>
<keyword evidence="1" id="KW-0378">Hydrolase</keyword>